<dbReference type="InterPro" id="IPR033945">
    <property type="entry name" value="Cyt_c_oxase_su3_dom"/>
</dbReference>
<dbReference type="InterPro" id="IPR000298">
    <property type="entry name" value="Cyt_c_oxidase-like_su3"/>
</dbReference>
<feature type="domain" description="Heme-copper oxidase subunit III family profile" evidence="10">
    <location>
        <begin position="3"/>
        <end position="260"/>
    </location>
</feature>
<dbReference type="SUPFAM" id="SSF81452">
    <property type="entry name" value="Cytochrome c oxidase subunit III-like"/>
    <property type="match status" value="1"/>
</dbReference>
<evidence type="ECO:0000256" key="2">
    <source>
        <dbReference type="ARBA" id="ARBA00010581"/>
    </source>
</evidence>
<keyword evidence="5" id="KW-1278">Translocase</keyword>
<evidence type="ECO:0000256" key="6">
    <source>
        <dbReference type="ARBA" id="ARBA00022989"/>
    </source>
</evidence>
<evidence type="ECO:0000256" key="5">
    <source>
        <dbReference type="ARBA" id="ARBA00022967"/>
    </source>
</evidence>
<keyword evidence="8 11" id="KW-0496">Mitochondrion</keyword>
<protein>
    <recommendedName>
        <fullName evidence="3 8">Cytochrome c oxidase subunit 3</fullName>
    </recommendedName>
</protein>
<reference evidence="11" key="1">
    <citation type="submission" date="2023-12" db="EMBL/GenBank/DDBJ databases">
        <authorList>
            <person name="Li p."/>
        </authorList>
    </citation>
    <scope>NUCLEOTIDE SEQUENCE</scope>
</reference>
<evidence type="ECO:0000256" key="4">
    <source>
        <dbReference type="ARBA" id="ARBA00022692"/>
    </source>
</evidence>
<dbReference type="AlphaFoldDB" id="A0AAU6QDL8"/>
<dbReference type="GO" id="GO:0016020">
    <property type="term" value="C:membrane"/>
    <property type="evidence" value="ECO:0007669"/>
    <property type="project" value="UniProtKB-SubCell"/>
</dbReference>
<keyword evidence="7 9" id="KW-0472">Membrane</keyword>
<evidence type="ECO:0000256" key="8">
    <source>
        <dbReference type="RuleBase" id="RU003375"/>
    </source>
</evidence>
<dbReference type="CDD" id="cd01665">
    <property type="entry name" value="Cyt_c_Oxidase_III"/>
    <property type="match status" value="1"/>
</dbReference>
<evidence type="ECO:0000313" key="11">
    <source>
        <dbReference type="EMBL" id="WYM45491.1"/>
    </source>
</evidence>
<dbReference type="GO" id="GO:0004129">
    <property type="term" value="F:cytochrome-c oxidase activity"/>
    <property type="evidence" value="ECO:0007669"/>
    <property type="project" value="InterPro"/>
</dbReference>
<feature type="transmembrane region" description="Helical" evidence="9">
    <location>
        <begin position="122"/>
        <end position="141"/>
    </location>
</feature>
<dbReference type="Gene3D" id="1.20.120.80">
    <property type="entry name" value="Cytochrome c oxidase, subunit III, four-helix bundle"/>
    <property type="match status" value="1"/>
</dbReference>
<comment type="subcellular location">
    <subcellularLocation>
        <location evidence="1">Membrane</location>
        <topology evidence="1">Multi-pass membrane protein</topology>
    </subcellularLocation>
</comment>
<dbReference type="PROSITE" id="PS50253">
    <property type="entry name" value="COX3"/>
    <property type="match status" value="1"/>
</dbReference>
<keyword evidence="6 9" id="KW-1133">Transmembrane helix</keyword>
<dbReference type="Pfam" id="PF00510">
    <property type="entry name" value="COX3"/>
    <property type="match status" value="1"/>
</dbReference>
<evidence type="ECO:0000259" key="10">
    <source>
        <dbReference type="PROSITE" id="PS50253"/>
    </source>
</evidence>
<evidence type="ECO:0000256" key="9">
    <source>
        <dbReference type="SAM" id="Phobius"/>
    </source>
</evidence>
<dbReference type="InterPro" id="IPR035973">
    <property type="entry name" value="Cyt_c_oxidase_su3-like_sf"/>
</dbReference>
<name>A0AAU6QDL8_9ACAR</name>
<geneLocation type="mitochondrion" evidence="11"/>
<dbReference type="InterPro" id="IPR024791">
    <property type="entry name" value="Cyt_c/ubiquinol_Oxase_su3"/>
</dbReference>
<dbReference type="PANTHER" id="PTHR11403">
    <property type="entry name" value="CYTOCHROME C OXIDASE SUBUNIT III"/>
    <property type="match status" value="1"/>
</dbReference>
<proteinExistence type="inferred from homology"/>
<feature type="transmembrane region" description="Helical" evidence="9">
    <location>
        <begin position="237"/>
        <end position="258"/>
    </location>
</feature>
<gene>
    <name evidence="11" type="primary">COX3</name>
</gene>
<dbReference type="InterPro" id="IPR013833">
    <property type="entry name" value="Cyt_c_oxidase_su3_a-hlx"/>
</dbReference>
<organism evidence="11">
    <name type="scientific">Sperchon placodermus</name>
    <dbReference type="NCBI Taxonomy" id="3136837"/>
    <lineage>
        <taxon>Eukaryota</taxon>
        <taxon>Metazoa</taxon>
        <taxon>Ecdysozoa</taxon>
        <taxon>Arthropoda</taxon>
        <taxon>Chelicerata</taxon>
        <taxon>Arachnida</taxon>
        <taxon>Acari</taxon>
        <taxon>Acariformes</taxon>
        <taxon>Trombidiformes</taxon>
        <taxon>Prostigmata</taxon>
        <taxon>Anystina</taxon>
        <taxon>Parasitengona</taxon>
        <taxon>Hydracarina</taxon>
        <taxon>Sperchontoidea</taxon>
        <taxon>Sperchontidae</taxon>
        <taxon>Sperchon</taxon>
    </lineage>
</organism>
<comment type="similarity">
    <text evidence="2 8">Belongs to the cytochrome c oxidase subunit 3 family.</text>
</comment>
<dbReference type="Gene3D" id="1.10.287.70">
    <property type="match status" value="1"/>
</dbReference>
<feature type="transmembrane region" description="Helical" evidence="9">
    <location>
        <begin position="78"/>
        <end position="102"/>
    </location>
</feature>
<dbReference type="GO" id="GO:0006123">
    <property type="term" value="P:mitochondrial electron transport, cytochrome c to oxygen"/>
    <property type="evidence" value="ECO:0007669"/>
    <property type="project" value="TreeGrafter"/>
</dbReference>
<dbReference type="PANTHER" id="PTHR11403:SF7">
    <property type="entry name" value="CYTOCHROME C OXIDASE SUBUNIT 3"/>
    <property type="match status" value="1"/>
</dbReference>
<dbReference type="GO" id="GO:0005739">
    <property type="term" value="C:mitochondrion"/>
    <property type="evidence" value="ECO:0007669"/>
    <property type="project" value="TreeGrafter"/>
</dbReference>
<accession>A0AAU6QDL8</accession>
<comment type="function">
    <text evidence="8">Component of the cytochrome c oxidase, the last enzyme in the mitochondrial electron transport chain which drives oxidative phosphorylation. The respiratory chain contains 3 multisubunit complexes succinate dehydrogenase (complex II, CII), ubiquinol-cytochrome c oxidoreductase (cytochrome b-c1 complex, complex III, CIII) and cytochrome c oxidase (complex IV, CIV), that cooperate to transfer electrons derived from NADH and succinate to molecular oxygen, creating an electrochemical gradient over the inner membrane that drives transmembrane transport and the ATP synthase. Cytochrome c oxidase is the component of the respiratory chain that catalyzes the reduction of oxygen to water. Electrons originating from reduced cytochrome c in the intermembrane space (IMS) are transferred via the dinuclear copper A center (CU(A)) of subunit 2 and heme A of subunit 1 to the active site in subunit 1, a binuclear center (BNC) formed by heme A3 and copper B (CU(B)). The BNC reduces molecular oxygen to 2 water molecules using 4 electrons from cytochrome c in the IMS and 4 protons from the mitochondrial matrix.</text>
</comment>
<evidence type="ECO:0000256" key="3">
    <source>
        <dbReference type="ARBA" id="ARBA00015944"/>
    </source>
</evidence>
<evidence type="ECO:0000256" key="1">
    <source>
        <dbReference type="ARBA" id="ARBA00004141"/>
    </source>
</evidence>
<sequence>MKKMHPFHLVSESPWPFLSSMSAMGMMHSIIILSQYKTSIPLLICFMTTSMSSMQWWRDVFRESSMEGNHNEKIMEGLKMGVVLFIISEVLFFMSFFWAFFHSSIAPIAELGMMWPPMGIKLFNPMNIPMLNTVVLLTSGISVTWAHHNMMMKKFKESSKSLYLTIILGIYFTSLQSMEYWQAPFSMWDSVCGSTFFMATGFHGLHVIIGSIFLLVSAMQLSTLKLNGNHMVSFEAAAWYWHFVDVVWMFLYMSIYWWGN</sequence>
<evidence type="ECO:0000256" key="7">
    <source>
        <dbReference type="ARBA" id="ARBA00023136"/>
    </source>
</evidence>
<dbReference type="FunFam" id="1.20.120.80:FF:000002">
    <property type="entry name" value="Cytochrome c oxidase subunit 3"/>
    <property type="match status" value="1"/>
</dbReference>
<feature type="transmembrane region" description="Helical" evidence="9">
    <location>
        <begin position="195"/>
        <end position="216"/>
    </location>
</feature>
<keyword evidence="4 8" id="KW-0812">Transmembrane</keyword>
<feature type="transmembrane region" description="Helical" evidence="9">
    <location>
        <begin position="162"/>
        <end position="183"/>
    </location>
</feature>
<dbReference type="EMBL" id="PP056090">
    <property type="protein sequence ID" value="WYM45491.1"/>
    <property type="molecule type" value="Genomic_DNA"/>
</dbReference>